<comment type="caution">
    <text evidence="3">The sequence shown here is derived from an EMBL/GenBank/DDBJ whole genome shotgun (WGS) entry which is preliminary data.</text>
</comment>
<evidence type="ECO:0000313" key="4">
    <source>
        <dbReference type="Proteomes" id="UP001163823"/>
    </source>
</evidence>
<dbReference type="AlphaFoldDB" id="A0AAD7PCM3"/>
<feature type="domain" description="Zinc knuckle CX2CX4HX4C" evidence="2">
    <location>
        <begin position="8"/>
        <end position="38"/>
    </location>
</feature>
<dbReference type="KEGG" id="qsa:O6P43_026843"/>
<evidence type="ECO:0000256" key="1">
    <source>
        <dbReference type="SAM" id="MobiDB-lite"/>
    </source>
</evidence>
<accession>A0AAD7PCM3</accession>
<reference evidence="3" key="1">
    <citation type="journal article" date="2023" name="Science">
        <title>Elucidation of the pathway for biosynthesis of saponin adjuvants from the soapbark tree.</title>
        <authorList>
            <person name="Reed J."/>
            <person name="Orme A."/>
            <person name="El-Demerdash A."/>
            <person name="Owen C."/>
            <person name="Martin L.B.B."/>
            <person name="Misra R.C."/>
            <person name="Kikuchi S."/>
            <person name="Rejzek M."/>
            <person name="Martin A.C."/>
            <person name="Harkess A."/>
            <person name="Leebens-Mack J."/>
            <person name="Louveau T."/>
            <person name="Stephenson M.J."/>
            <person name="Osbourn A."/>
        </authorList>
    </citation>
    <scope>NUCLEOTIDE SEQUENCE</scope>
    <source>
        <strain evidence="3">S10</strain>
    </source>
</reference>
<dbReference type="EMBL" id="JARAOO010000011">
    <property type="protein sequence ID" value="KAJ7950683.1"/>
    <property type="molecule type" value="Genomic_DNA"/>
</dbReference>
<dbReference type="InterPro" id="IPR025836">
    <property type="entry name" value="Zn_knuckle_CX2CX4HX4C"/>
</dbReference>
<dbReference type="Pfam" id="PF14392">
    <property type="entry name" value="zf-CCHC_4"/>
    <property type="match status" value="1"/>
</dbReference>
<name>A0AAD7PCM3_QUISA</name>
<sequence>MVAVGAFGEKFEVNIQYEKLPTFCFFCGLIGHDERGCTLKLKREIAAPNNLLNIEISTEGRDKDPNLNEIKPSDKSPILHGTEMKDTSLTLHRTETSHGDPYVLRDCNIPLSNEAPDKDFSQTAEDRATKRYSKRVSNLLEAESPIQMVGSLDYPT</sequence>
<evidence type="ECO:0000259" key="2">
    <source>
        <dbReference type="Pfam" id="PF14392"/>
    </source>
</evidence>
<evidence type="ECO:0000313" key="3">
    <source>
        <dbReference type="EMBL" id="KAJ7950683.1"/>
    </source>
</evidence>
<proteinExistence type="predicted"/>
<gene>
    <name evidence="3" type="ORF">O6P43_026843</name>
</gene>
<feature type="compositionally biased region" description="Basic and acidic residues" evidence="1">
    <location>
        <begin position="82"/>
        <end position="98"/>
    </location>
</feature>
<dbReference type="Proteomes" id="UP001163823">
    <property type="component" value="Chromosome 11"/>
</dbReference>
<protein>
    <recommendedName>
        <fullName evidence="2">Zinc knuckle CX2CX4HX4C domain-containing protein</fullName>
    </recommendedName>
</protein>
<feature type="compositionally biased region" description="Basic and acidic residues" evidence="1">
    <location>
        <begin position="60"/>
        <end position="74"/>
    </location>
</feature>
<organism evidence="3 4">
    <name type="scientific">Quillaja saponaria</name>
    <name type="common">Soap bark tree</name>
    <dbReference type="NCBI Taxonomy" id="32244"/>
    <lineage>
        <taxon>Eukaryota</taxon>
        <taxon>Viridiplantae</taxon>
        <taxon>Streptophyta</taxon>
        <taxon>Embryophyta</taxon>
        <taxon>Tracheophyta</taxon>
        <taxon>Spermatophyta</taxon>
        <taxon>Magnoliopsida</taxon>
        <taxon>eudicotyledons</taxon>
        <taxon>Gunneridae</taxon>
        <taxon>Pentapetalae</taxon>
        <taxon>rosids</taxon>
        <taxon>fabids</taxon>
        <taxon>Fabales</taxon>
        <taxon>Quillajaceae</taxon>
        <taxon>Quillaja</taxon>
    </lineage>
</organism>
<feature type="region of interest" description="Disordered" evidence="1">
    <location>
        <begin position="60"/>
        <end position="101"/>
    </location>
</feature>
<keyword evidence="4" id="KW-1185">Reference proteome</keyword>